<dbReference type="Proteomes" id="UP001531129">
    <property type="component" value="Unassembled WGS sequence"/>
</dbReference>
<feature type="domain" description="Aldehyde dehydrogenase" evidence="3">
    <location>
        <begin position="85"/>
        <end position="543"/>
    </location>
</feature>
<organism evidence="4 5">
    <name type="scientific">Rhizobium aouanii</name>
    <dbReference type="NCBI Taxonomy" id="3118145"/>
    <lineage>
        <taxon>Bacteria</taxon>
        <taxon>Pseudomonadati</taxon>
        <taxon>Pseudomonadota</taxon>
        <taxon>Alphaproteobacteria</taxon>
        <taxon>Hyphomicrobiales</taxon>
        <taxon>Rhizobiaceae</taxon>
        <taxon>Rhizobium/Agrobacterium group</taxon>
        <taxon>Rhizobium</taxon>
    </lineage>
</organism>
<dbReference type="EMBL" id="JBAMYC010000009">
    <property type="protein sequence ID" value="MEI1249898.1"/>
    <property type="molecule type" value="Genomic_DNA"/>
</dbReference>
<name>A0ABU8CLZ8_9HYPH</name>
<reference evidence="4 5" key="1">
    <citation type="submission" date="2024-01" db="EMBL/GenBank/DDBJ databases">
        <title>Draft genome sequences of three bacterial strains isolated from Acacia saligna represent a potential new species within the genus Rhizobium.</title>
        <authorList>
            <person name="Tambong J.T."/>
            <person name="Mnasri B."/>
        </authorList>
    </citation>
    <scope>NUCLEOTIDE SEQUENCE [LARGE SCALE GENOMIC DNA]</scope>
    <source>
        <strain evidence="4 5">1AS12I</strain>
    </source>
</reference>
<dbReference type="InterPro" id="IPR016161">
    <property type="entry name" value="Ald_DH/histidinol_DH"/>
</dbReference>
<evidence type="ECO:0000313" key="5">
    <source>
        <dbReference type="Proteomes" id="UP001531129"/>
    </source>
</evidence>
<dbReference type="Gene3D" id="3.40.605.10">
    <property type="entry name" value="Aldehyde Dehydrogenase, Chain A, domain 1"/>
    <property type="match status" value="1"/>
</dbReference>
<dbReference type="InterPro" id="IPR016162">
    <property type="entry name" value="Ald_DH_N"/>
</dbReference>
<keyword evidence="5" id="KW-1185">Reference proteome</keyword>
<dbReference type="Pfam" id="PF00171">
    <property type="entry name" value="Aldedh"/>
    <property type="match status" value="1"/>
</dbReference>
<dbReference type="InterPro" id="IPR016163">
    <property type="entry name" value="Ald_DH_C"/>
</dbReference>
<evidence type="ECO:0000256" key="2">
    <source>
        <dbReference type="ARBA" id="ARBA00023002"/>
    </source>
</evidence>
<dbReference type="RefSeq" id="WP_234888952.1">
    <property type="nucleotide sequence ID" value="NZ_JBAMYB010000009.1"/>
</dbReference>
<comment type="similarity">
    <text evidence="1">Belongs to the aldehyde dehydrogenase family.</text>
</comment>
<evidence type="ECO:0000256" key="1">
    <source>
        <dbReference type="ARBA" id="ARBA00009986"/>
    </source>
</evidence>
<comment type="caution">
    <text evidence="4">The sequence shown here is derived from an EMBL/GenBank/DDBJ whole genome shotgun (WGS) entry which is preliminary data.</text>
</comment>
<evidence type="ECO:0000259" key="3">
    <source>
        <dbReference type="Pfam" id="PF00171"/>
    </source>
</evidence>
<sequence>MYRNIRPKPHDQKRTAATKNAECVLPLKEVPREATCFDPKRLRLALCRCATALKMEGNSIMILKPVSAATYVAFNWINGSQCQEGRLQESIDPATYDVIGHFPDCGLEAAKLAVAAASKAFRETLWAHDHELRARVLDQLACAFERNRDKLLEILSLENGKVKAEAAFELDMVASKLRYSAATALVGGGRAMTPKPGSISLILRQPMGVAAVIAPWNSPVILTIRSLAPALAAGCTTVIKLPAQVAQTASVMAEIMAEAEDLPNGVINLFFESGPEGSAYLVDSPEVPVVSFTGSTRTGRAISSTGARYLKRFGMELGGKTPMIVFDDADLDAALPVLEKALTVFSGQFCMTGSRLLVQDGTYEAVRDGLAERLRNVKVGPAADPSSDMGPLIDRANVARVDGVVQAAIAAGAQVVERGGPINVGTLANGAFFRPALLEVFDNSLAIVQEETFGPVLTIQRFSDEAEAIRLANDNEYGLSASIWTRDVDRSLRVAQALEAGSVWINDWAKVYDGTEEGGFKQSGLGRLNGLAALDDFIEHKHIALKPGLTQR</sequence>
<accession>A0ABU8CLZ8</accession>
<dbReference type="InterPro" id="IPR015590">
    <property type="entry name" value="Aldehyde_DH_dom"/>
</dbReference>
<dbReference type="Gene3D" id="3.40.309.10">
    <property type="entry name" value="Aldehyde Dehydrogenase, Chain A, domain 2"/>
    <property type="match status" value="1"/>
</dbReference>
<dbReference type="SUPFAM" id="SSF53720">
    <property type="entry name" value="ALDH-like"/>
    <property type="match status" value="1"/>
</dbReference>
<protein>
    <submittedName>
        <fullName evidence="4">Aldehyde dehydrogenase family protein</fullName>
    </submittedName>
</protein>
<evidence type="ECO:0000313" key="4">
    <source>
        <dbReference type="EMBL" id="MEI1249898.1"/>
    </source>
</evidence>
<dbReference type="PANTHER" id="PTHR43353:SF5">
    <property type="entry name" value="SUCCINATE-SEMIALDEHYDE DEHYDROGENASE, MITOCHONDRIAL"/>
    <property type="match status" value="1"/>
</dbReference>
<gene>
    <name evidence="4" type="ORF">V8Q02_18110</name>
</gene>
<dbReference type="InterPro" id="IPR050740">
    <property type="entry name" value="Aldehyde_DH_Superfamily"/>
</dbReference>
<dbReference type="PANTHER" id="PTHR43353">
    <property type="entry name" value="SUCCINATE-SEMIALDEHYDE DEHYDROGENASE, MITOCHONDRIAL"/>
    <property type="match status" value="1"/>
</dbReference>
<proteinExistence type="inferred from homology"/>
<keyword evidence="2" id="KW-0560">Oxidoreductase</keyword>